<proteinExistence type="predicted"/>
<dbReference type="OrthoDB" id="32625at2"/>
<accession>A0A3Q8XRT6</accession>
<dbReference type="CDD" id="cd09871">
    <property type="entry name" value="PIN_MtVapC28-VapC30-like"/>
    <property type="match status" value="1"/>
</dbReference>
<protein>
    <submittedName>
        <fullName evidence="2">Type II toxin-antitoxin system VapC family toxin</fullName>
    </submittedName>
</protein>
<dbReference type="InterPro" id="IPR002716">
    <property type="entry name" value="PIN_dom"/>
</dbReference>
<dbReference type="InterPro" id="IPR029060">
    <property type="entry name" value="PIN-like_dom_sf"/>
</dbReference>
<evidence type="ECO:0000259" key="1">
    <source>
        <dbReference type="Pfam" id="PF01850"/>
    </source>
</evidence>
<dbReference type="SUPFAM" id="SSF88723">
    <property type="entry name" value="PIN domain-like"/>
    <property type="match status" value="1"/>
</dbReference>
<dbReference type="KEGG" id="abaw:D5400_08645"/>
<dbReference type="Pfam" id="PF01850">
    <property type="entry name" value="PIN"/>
    <property type="match status" value="1"/>
</dbReference>
<sequence>MMFVDASVIVAILGNEPDRDEFVGRLDQAVSCVSSTVALFEAVLALSKRLGGLETAIAMVDEFVSRLNMSIESVDRSLLPGLVDAHGRFGKGSGHPARLNMGDCFSYAMAKRAGMPLLYKGDDFAQTDLA</sequence>
<evidence type="ECO:0000313" key="2">
    <source>
        <dbReference type="EMBL" id="AZN73690.1"/>
    </source>
</evidence>
<dbReference type="AlphaFoldDB" id="A0A3Q8XRT6"/>
<dbReference type="Proteomes" id="UP000268192">
    <property type="component" value="Chromosome"/>
</dbReference>
<evidence type="ECO:0000313" key="3">
    <source>
        <dbReference type="Proteomes" id="UP000268192"/>
    </source>
</evidence>
<keyword evidence="3" id="KW-1185">Reference proteome</keyword>
<organism evidence="2 3">
    <name type="scientific">Georhizobium profundi</name>
    <dbReference type="NCBI Taxonomy" id="2341112"/>
    <lineage>
        <taxon>Bacteria</taxon>
        <taxon>Pseudomonadati</taxon>
        <taxon>Pseudomonadota</taxon>
        <taxon>Alphaproteobacteria</taxon>
        <taxon>Hyphomicrobiales</taxon>
        <taxon>Rhizobiaceae</taxon>
        <taxon>Georhizobium</taxon>
    </lineage>
</organism>
<dbReference type="EMBL" id="CP032509">
    <property type="protein sequence ID" value="AZN73690.1"/>
    <property type="molecule type" value="Genomic_DNA"/>
</dbReference>
<dbReference type="Gene3D" id="3.40.50.1010">
    <property type="entry name" value="5'-nuclease"/>
    <property type="match status" value="1"/>
</dbReference>
<gene>
    <name evidence="2" type="ORF">D5400_08645</name>
</gene>
<reference evidence="2 3" key="1">
    <citation type="submission" date="2018-09" db="EMBL/GenBank/DDBJ databases">
        <title>Marinorhizobium profundi gen. nov., sp. nov., isolated from a deep-sea sediment sample from the New Britain Trench and proposal of Marinorhizobiaceae fam. nov. in the order Rhizobiales of the class Alphaproteobacteria.</title>
        <authorList>
            <person name="Cao J."/>
        </authorList>
    </citation>
    <scope>NUCLEOTIDE SEQUENCE [LARGE SCALE GENOMIC DNA]</scope>
    <source>
        <strain evidence="2 3">WS11</strain>
    </source>
</reference>
<feature type="domain" description="PIN" evidence="1">
    <location>
        <begin position="2"/>
        <end position="128"/>
    </location>
</feature>
<name>A0A3Q8XRT6_9HYPH</name>